<proteinExistence type="predicted"/>
<organism evidence="1 2">
    <name type="scientific">Fusarium culmorum</name>
    <dbReference type="NCBI Taxonomy" id="5516"/>
    <lineage>
        <taxon>Eukaryota</taxon>
        <taxon>Fungi</taxon>
        <taxon>Dikarya</taxon>
        <taxon>Ascomycota</taxon>
        <taxon>Pezizomycotina</taxon>
        <taxon>Sordariomycetes</taxon>
        <taxon>Hypocreomycetidae</taxon>
        <taxon>Hypocreales</taxon>
        <taxon>Nectriaceae</taxon>
        <taxon>Fusarium</taxon>
    </lineage>
</organism>
<dbReference type="SUPFAM" id="SSF46689">
    <property type="entry name" value="Homeodomain-like"/>
    <property type="match status" value="1"/>
</dbReference>
<sequence>MAPRLSDADHKKIEAMIQRGEATKQIAQAIPCDPRTFRKARARYRLFESTKAPSNRVGRHKKVTPYKRDALLDRLAQDPTTDRSEMATFLRDKFEDKVSLSTISRLLKDAQWTRKDWSQTVNSHLDVLDERPGNASLDALVDVISNVPILIDVPQVKAVGLHDATRAAKASFPVLIFDLVAEPFGIIIYGPVDRFRDYQICQIHYRW</sequence>
<evidence type="ECO:0000313" key="1">
    <source>
        <dbReference type="EMBL" id="PTD02587.1"/>
    </source>
</evidence>
<dbReference type="OrthoDB" id="5102729at2759"/>
<name>A0A2T4GG95_FUSCU</name>
<protein>
    <submittedName>
        <fullName evidence="1">Uncharacterized protein</fullName>
    </submittedName>
</protein>
<accession>A0A2T4GG95</accession>
<dbReference type="InterPro" id="IPR009057">
    <property type="entry name" value="Homeodomain-like_sf"/>
</dbReference>
<dbReference type="AlphaFoldDB" id="A0A2T4GG95"/>
<gene>
    <name evidence="1" type="ORF">FCULG_00012599</name>
</gene>
<dbReference type="Proteomes" id="UP000241587">
    <property type="component" value="Unassembled WGS sequence"/>
</dbReference>
<keyword evidence="2" id="KW-1185">Reference proteome</keyword>
<dbReference type="EMBL" id="PVEM01000017">
    <property type="protein sequence ID" value="PTD02587.1"/>
    <property type="molecule type" value="Genomic_DNA"/>
</dbReference>
<reference evidence="1 2" key="1">
    <citation type="submission" date="2018-02" db="EMBL/GenBank/DDBJ databases">
        <title>Fusarium culmorum secondary metabolites in fungal-bacterial-plant interactions.</title>
        <authorList>
            <person name="Schmidt R."/>
        </authorList>
    </citation>
    <scope>NUCLEOTIDE SEQUENCE [LARGE SCALE GENOMIC DNA]</scope>
    <source>
        <strain evidence="1 2">PV</strain>
    </source>
</reference>
<evidence type="ECO:0000313" key="2">
    <source>
        <dbReference type="Proteomes" id="UP000241587"/>
    </source>
</evidence>
<comment type="caution">
    <text evidence="1">The sequence shown here is derived from an EMBL/GenBank/DDBJ whole genome shotgun (WGS) entry which is preliminary data.</text>
</comment>